<protein>
    <submittedName>
        <fullName evidence="1">Uncharacterized protein</fullName>
    </submittedName>
</protein>
<reference evidence="1" key="2">
    <citation type="journal article" date="2021" name="Genome Biol. Evol.">
        <title>Developing a high-quality reference genome for a parasitic bivalve with doubly uniparental inheritance (Bivalvia: Unionida).</title>
        <authorList>
            <person name="Smith C.H."/>
        </authorList>
    </citation>
    <scope>NUCLEOTIDE SEQUENCE</scope>
    <source>
        <strain evidence="1">CHS0354</strain>
        <tissue evidence="1">Mantle</tissue>
    </source>
</reference>
<reference evidence="1" key="3">
    <citation type="submission" date="2023-05" db="EMBL/GenBank/DDBJ databases">
        <authorList>
            <person name="Smith C.H."/>
        </authorList>
    </citation>
    <scope>NUCLEOTIDE SEQUENCE</scope>
    <source>
        <strain evidence="1">CHS0354</strain>
        <tissue evidence="1">Mantle</tissue>
    </source>
</reference>
<gene>
    <name evidence="1" type="ORF">CHS0354_007997</name>
</gene>
<accession>A0AAE0VSJ1</accession>
<sequence length="340" mass="39620">MIDYLRTASVQACLRDIEYVMKAPLSVILELTENHRFCWFSRDVSLKKLLQPLLSERKSTQNMFRKYVIRYLSVMLDKVEIYLALSMICGTKSCEVIPETEYSIQCLENVLEQCDEGDDIVCVKGLLANIYHQRAEECIKCGNKSDVVYPQAQGKYGVLFTSGVYTAITPHNFLTVHPSTFDFTEESVIPSTAYILFKVILTYCTLEENVNAFQIKHRLMMQWKKAISLFDKWVTYKCELFPEQNDDYLIYLVGITGMIAGDIKRGSDLFQAAIDYTSTFSRIEFRLPTGKEEVQSKWRYHPYRQSKNIRQKQNLQEARTLLSKLRFRSGEVHIKPYTHY</sequence>
<dbReference type="EMBL" id="JAEAOA010000537">
    <property type="protein sequence ID" value="KAK3589048.1"/>
    <property type="molecule type" value="Genomic_DNA"/>
</dbReference>
<reference evidence="1" key="1">
    <citation type="journal article" date="2021" name="Genome Biol. Evol.">
        <title>A High-Quality Reference Genome for a Parasitic Bivalve with Doubly Uniparental Inheritance (Bivalvia: Unionida).</title>
        <authorList>
            <person name="Smith C.H."/>
        </authorList>
    </citation>
    <scope>NUCLEOTIDE SEQUENCE</scope>
    <source>
        <strain evidence="1">CHS0354</strain>
    </source>
</reference>
<name>A0AAE0VSJ1_9BIVA</name>
<dbReference type="Proteomes" id="UP001195483">
    <property type="component" value="Unassembled WGS sequence"/>
</dbReference>
<evidence type="ECO:0000313" key="1">
    <source>
        <dbReference type="EMBL" id="KAK3589048.1"/>
    </source>
</evidence>
<keyword evidence="2" id="KW-1185">Reference proteome</keyword>
<organism evidence="1 2">
    <name type="scientific">Potamilus streckersoni</name>
    <dbReference type="NCBI Taxonomy" id="2493646"/>
    <lineage>
        <taxon>Eukaryota</taxon>
        <taxon>Metazoa</taxon>
        <taxon>Spiralia</taxon>
        <taxon>Lophotrochozoa</taxon>
        <taxon>Mollusca</taxon>
        <taxon>Bivalvia</taxon>
        <taxon>Autobranchia</taxon>
        <taxon>Heteroconchia</taxon>
        <taxon>Palaeoheterodonta</taxon>
        <taxon>Unionida</taxon>
        <taxon>Unionoidea</taxon>
        <taxon>Unionidae</taxon>
        <taxon>Ambleminae</taxon>
        <taxon>Lampsilini</taxon>
        <taxon>Potamilus</taxon>
    </lineage>
</organism>
<proteinExistence type="predicted"/>
<dbReference type="AlphaFoldDB" id="A0AAE0VSJ1"/>
<evidence type="ECO:0000313" key="2">
    <source>
        <dbReference type="Proteomes" id="UP001195483"/>
    </source>
</evidence>
<comment type="caution">
    <text evidence="1">The sequence shown here is derived from an EMBL/GenBank/DDBJ whole genome shotgun (WGS) entry which is preliminary data.</text>
</comment>